<gene>
    <name evidence="3" type="primary">cyaB_1</name>
    <name evidence="3" type="ORF">GALL_187960</name>
</gene>
<organism evidence="3">
    <name type="scientific">mine drainage metagenome</name>
    <dbReference type="NCBI Taxonomy" id="410659"/>
    <lineage>
        <taxon>unclassified sequences</taxon>
        <taxon>metagenomes</taxon>
        <taxon>ecological metagenomes</taxon>
    </lineage>
</organism>
<dbReference type="PROSITE" id="PS50006">
    <property type="entry name" value="FHA_DOMAIN"/>
    <property type="match status" value="1"/>
</dbReference>
<dbReference type="CDD" id="cd00060">
    <property type="entry name" value="FHA"/>
    <property type="match status" value="1"/>
</dbReference>
<dbReference type="SMART" id="SM00240">
    <property type="entry name" value="FHA"/>
    <property type="match status" value="1"/>
</dbReference>
<dbReference type="SMART" id="SM00044">
    <property type="entry name" value="CYCc"/>
    <property type="match status" value="1"/>
</dbReference>
<dbReference type="InterPro" id="IPR008984">
    <property type="entry name" value="SMAD_FHA_dom_sf"/>
</dbReference>
<dbReference type="Gene3D" id="3.30.70.1230">
    <property type="entry name" value="Nucleotide cyclase"/>
    <property type="match status" value="1"/>
</dbReference>
<dbReference type="PANTHER" id="PTHR43081:SF1">
    <property type="entry name" value="ADENYLATE CYCLASE, TERMINAL-DIFFERENTIATION SPECIFIC"/>
    <property type="match status" value="1"/>
</dbReference>
<dbReference type="PANTHER" id="PTHR43081">
    <property type="entry name" value="ADENYLATE CYCLASE, TERMINAL-DIFFERENTIATION SPECIFIC-RELATED"/>
    <property type="match status" value="1"/>
</dbReference>
<dbReference type="Gene3D" id="2.60.200.20">
    <property type="match status" value="1"/>
</dbReference>
<comment type="caution">
    <text evidence="3">The sequence shown here is derived from an EMBL/GenBank/DDBJ whole genome shotgun (WGS) entry which is preliminary data.</text>
</comment>
<evidence type="ECO:0000313" key="3">
    <source>
        <dbReference type="EMBL" id="OIQ99214.1"/>
    </source>
</evidence>
<dbReference type="PROSITE" id="PS50125">
    <property type="entry name" value="GUANYLATE_CYCLASE_2"/>
    <property type="match status" value="1"/>
</dbReference>
<dbReference type="Pfam" id="PF00498">
    <property type="entry name" value="FHA"/>
    <property type="match status" value="1"/>
</dbReference>
<feature type="domain" description="FHA" evidence="1">
    <location>
        <begin position="215"/>
        <end position="263"/>
    </location>
</feature>
<dbReference type="Pfam" id="PF00211">
    <property type="entry name" value="Guanylate_cyc"/>
    <property type="match status" value="1"/>
</dbReference>
<dbReference type="InterPro" id="IPR000253">
    <property type="entry name" value="FHA_dom"/>
</dbReference>
<name>A0A1J5RTB3_9ZZZZ</name>
<sequence>MSAGILFSDVSGSTRIYELQGDIAAQRLIDRALHEMSRIVANKSGRVIKTLGDEVMALFSDPGDALWAACDMQQAMHERGSRPALLPVSLHIGIHSGAVIEAGGDAFGDTVNIAARIASLAKPEQILTTAETIKEARQRHLPSYRRLATIPLKGRKDPVELREILWADPDPDEEIDYLTVLDGMPSGPAGWPDAPALTLSARGNSVEVSRLRPRIAIGRDPTSDLVVSDPLASRTHALIEMRGDKFVLIDQSSNGTYVTPRLETTGITISLRREECLLSGEGKIRLGHNRPDSPWYVAYVAG</sequence>
<dbReference type="GO" id="GO:0009190">
    <property type="term" value="P:cyclic nucleotide biosynthetic process"/>
    <property type="evidence" value="ECO:0007669"/>
    <property type="project" value="InterPro"/>
</dbReference>
<dbReference type="SUPFAM" id="SSF55073">
    <property type="entry name" value="Nucleotide cyclase"/>
    <property type="match status" value="1"/>
</dbReference>
<dbReference type="EC" id="4.6.1.1" evidence="3"/>
<reference evidence="3" key="1">
    <citation type="submission" date="2016-10" db="EMBL/GenBank/DDBJ databases">
        <title>Sequence of Gallionella enrichment culture.</title>
        <authorList>
            <person name="Poehlein A."/>
            <person name="Muehling M."/>
            <person name="Daniel R."/>
        </authorList>
    </citation>
    <scope>NUCLEOTIDE SEQUENCE</scope>
</reference>
<dbReference type="SUPFAM" id="SSF49879">
    <property type="entry name" value="SMAD/FHA domain"/>
    <property type="match status" value="1"/>
</dbReference>
<dbReference type="GO" id="GO:0035556">
    <property type="term" value="P:intracellular signal transduction"/>
    <property type="evidence" value="ECO:0007669"/>
    <property type="project" value="InterPro"/>
</dbReference>
<dbReference type="EMBL" id="MLJW01000109">
    <property type="protein sequence ID" value="OIQ99214.1"/>
    <property type="molecule type" value="Genomic_DNA"/>
</dbReference>
<evidence type="ECO:0000259" key="1">
    <source>
        <dbReference type="PROSITE" id="PS50006"/>
    </source>
</evidence>
<dbReference type="CDD" id="cd07302">
    <property type="entry name" value="CHD"/>
    <property type="match status" value="1"/>
</dbReference>
<dbReference type="InterPro" id="IPR001054">
    <property type="entry name" value="A/G_cyclase"/>
</dbReference>
<dbReference type="GO" id="GO:0004016">
    <property type="term" value="F:adenylate cyclase activity"/>
    <property type="evidence" value="ECO:0007669"/>
    <property type="project" value="UniProtKB-EC"/>
</dbReference>
<accession>A0A1J5RTB3</accession>
<evidence type="ECO:0000259" key="2">
    <source>
        <dbReference type="PROSITE" id="PS50125"/>
    </source>
</evidence>
<proteinExistence type="predicted"/>
<dbReference type="AlphaFoldDB" id="A0A1J5RTB3"/>
<dbReference type="InterPro" id="IPR029787">
    <property type="entry name" value="Nucleotide_cyclase"/>
</dbReference>
<protein>
    <submittedName>
        <fullName evidence="3">Adenylate cyclase 2</fullName>
        <ecNumber evidence="3">4.6.1.1</ecNumber>
    </submittedName>
</protein>
<keyword evidence="3" id="KW-0456">Lyase</keyword>
<dbReference type="InterPro" id="IPR050697">
    <property type="entry name" value="Adenylyl/Guanylyl_Cyclase_3/4"/>
</dbReference>
<feature type="domain" description="Guanylate cyclase" evidence="2">
    <location>
        <begin position="4"/>
        <end position="118"/>
    </location>
</feature>